<keyword evidence="3" id="KW-1185">Reference proteome</keyword>
<evidence type="ECO:0000313" key="2">
    <source>
        <dbReference type="EMBL" id="UNS95863.1"/>
    </source>
</evidence>
<keyword evidence="1" id="KW-1133">Transmembrane helix</keyword>
<evidence type="ECO:0000313" key="3">
    <source>
        <dbReference type="Proteomes" id="UP001202244"/>
    </source>
</evidence>
<evidence type="ECO:0000256" key="1">
    <source>
        <dbReference type="SAM" id="Phobius"/>
    </source>
</evidence>
<evidence type="ECO:0008006" key="4">
    <source>
        <dbReference type="Google" id="ProtNLM"/>
    </source>
</evidence>
<accession>A0ABY3XN37</accession>
<dbReference type="RefSeq" id="WP_181861111.1">
    <property type="nucleotide sequence ID" value="NZ_CP093846.1"/>
</dbReference>
<keyword evidence="1" id="KW-0472">Membrane</keyword>
<name>A0ABY3XN37_9ACTN</name>
<proteinExistence type="predicted"/>
<protein>
    <recommendedName>
        <fullName evidence="4">Integral membrane protein</fullName>
    </recommendedName>
</protein>
<dbReference type="Proteomes" id="UP001202244">
    <property type="component" value="Chromosome"/>
</dbReference>
<reference evidence="2 3" key="1">
    <citation type="journal article" date="2023" name="Microbiol. Spectr.">
        <title>Synergy between Genome Mining, Metabolomics, and Bioinformatics Uncovers Antibacterial Chlorinated Carbazole Alkaloids and Their Biosynthetic Gene Cluster from Streptomyces tubbatahanensis sp. nov., a Novel Actinomycete Isolated from Sulu Sea, Philippines.</title>
        <authorList>
            <person name="Tenebro C.P."/>
            <person name="Trono D.J.V.L."/>
            <person name="Balida L.A.P."/>
            <person name="Bayog L.K.A."/>
            <person name="Bruna J.R."/>
            <person name="Sabido E.M."/>
            <person name="Caspe D.P.C."/>
            <person name="de Los Santos E.L.C."/>
            <person name="Saludes J.P."/>
            <person name="Dalisay D.S."/>
        </authorList>
    </citation>
    <scope>NUCLEOTIDE SEQUENCE [LARGE SCALE GENOMIC DNA]</scope>
    <source>
        <strain evidence="2 3">DSD3025</strain>
    </source>
</reference>
<feature type="transmembrane region" description="Helical" evidence="1">
    <location>
        <begin position="16"/>
        <end position="35"/>
    </location>
</feature>
<gene>
    <name evidence="2" type="ORF">MMF93_04655</name>
</gene>
<dbReference type="EMBL" id="CP093846">
    <property type="protein sequence ID" value="UNS95863.1"/>
    <property type="molecule type" value="Genomic_DNA"/>
</dbReference>
<organism evidence="2 3">
    <name type="scientific">Streptomyces tubbatahanensis</name>
    <dbReference type="NCBI Taxonomy" id="2923272"/>
    <lineage>
        <taxon>Bacteria</taxon>
        <taxon>Bacillati</taxon>
        <taxon>Actinomycetota</taxon>
        <taxon>Actinomycetes</taxon>
        <taxon>Kitasatosporales</taxon>
        <taxon>Streptomycetaceae</taxon>
        <taxon>Streptomyces</taxon>
    </lineage>
</organism>
<sequence>MAPSSASPDPAAPRRTWLAVLVWLWVGLPFAYGLYELVLKATQLFTD</sequence>
<keyword evidence="1" id="KW-0812">Transmembrane</keyword>